<dbReference type="EMBL" id="CP022437">
    <property type="protein sequence ID" value="ASN06813.1"/>
    <property type="molecule type" value="Genomic_DNA"/>
</dbReference>
<protein>
    <submittedName>
        <fullName evidence="1">Uncharacterized protein</fullName>
    </submittedName>
</protein>
<accession>A0A221MGM4</accession>
<keyword evidence="2" id="KW-1185">Reference proteome</keyword>
<evidence type="ECO:0000313" key="1">
    <source>
        <dbReference type="EMBL" id="ASN06813.1"/>
    </source>
</evidence>
<evidence type="ECO:0000313" key="2">
    <source>
        <dbReference type="Proteomes" id="UP000204391"/>
    </source>
</evidence>
<sequence>MCPPEIQEYNHSDIELAILYIESELDDGQAQEKIYSKNTGKELGKRDFGILVNKVILEI</sequence>
<organism evidence="1 2">
    <name type="scientific">Virgibacillus necropolis</name>
    <dbReference type="NCBI Taxonomy" id="163877"/>
    <lineage>
        <taxon>Bacteria</taxon>
        <taxon>Bacillati</taxon>
        <taxon>Bacillota</taxon>
        <taxon>Bacilli</taxon>
        <taxon>Bacillales</taxon>
        <taxon>Bacillaceae</taxon>
        <taxon>Virgibacillus</taxon>
    </lineage>
</organism>
<gene>
    <name evidence="1" type="ORF">CFK40_18195</name>
</gene>
<dbReference type="Proteomes" id="UP000204391">
    <property type="component" value="Chromosome"/>
</dbReference>
<name>A0A221MGM4_9BACI</name>
<dbReference type="KEGG" id="vne:CFK40_18195"/>
<dbReference type="AlphaFoldDB" id="A0A221MGM4"/>
<reference evidence="1 2" key="1">
    <citation type="journal article" date="2003" name="Int. J. Syst. Evol. Microbiol.">
        <title>Virgibacillus carmonensis sp. nov., Virgibacillus necropolis sp. nov. and Virgibacillus picturae sp. nov., three novel species isolated from deteriorated mural paintings, transfer of the species of the genus salibacillus to Virgibacillus, as Virgibacillus marismortui comb. nov. and Virgibacillus salexigens comb. nov., and emended description of the genus Virgibacillus.</title>
        <authorList>
            <person name="Heyrman J."/>
            <person name="Logan N.A."/>
            <person name="Busse H.J."/>
            <person name="Balcaen A."/>
            <person name="Lebbe L."/>
            <person name="Rodriguez-Diaz M."/>
            <person name="Swings J."/>
            <person name="De Vos P."/>
        </authorList>
    </citation>
    <scope>NUCLEOTIDE SEQUENCE [LARGE SCALE GENOMIC DNA]</scope>
    <source>
        <strain evidence="1 2">LMG 19488</strain>
    </source>
</reference>
<proteinExistence type="predicted"/>